<proteinExistence type="predicted"/>
<reference evidence="3" key="1">
    <citation type="submission" date="2022-08" db="EMBL/GenBank/DDBJ databases">
        <authorList>
            <person name="Vandamme P."/>
            <person name="Hettiarachchi A."/>
            <person name="Peeters C."/>
            <person name="Cnockaert M."/>
            <person name="Carlier A."/>
        </authorList>
    </citation>
    <scope>NUCLEOTIDE SEQUENCE</scope>
    <source>
        <strain evidence="3">LMG 31809</strain>
    </source>
</reference>
<dbReference type="PANTHER" id="PTHR34406:SF1">
    <property type="entry name" value="PROTEIN YCEI"/>
    <property type="match status" value="1"/>
</dbReference>
<dbReference type="AlphaFoldDB" id="A0A9X3TUI1"/>
<dbReference type="SMART" id="SM00867">
    <property type="entry name" value="YceI"/>
    <property type="match status" value="1"/>
</dbReference>
<protein>
    <submittedName>
        <fullName evidence="3">YceI family protein</fullName>
    </submittedName>
</protein>
<dbReference type="InterPro" id="IPR007372">
    <property type="entry name" value="Lipid/polyisoprenoid-bd_YceI"/>
</dbReference>
<keyword evidence="1" id="KW-0732">Signal</keyword>
<dbReference type="Pfam" id="PF04264">
    <property type="entry name" value="YceI"/>
    <property type="match status" value="1"/>
</dbReference>
<dbReference type="Proteomes" id="UP001141619">
    <property type="component" value="Unassembled WGS sequence"/>
</dbReference>
<dbReference type="PIRSF" id="PIRSF029811">
    <property type="entry name" value="UCP029811"/>
    <property type="match status" value="1"/>
</dbReference>
<evidence type="ECO:0000313" key="3">
    <source>
        <dbReference type="EMBL" id="MDA5192471.1"/>
    </source>
</evidence>
<feature type="signal peptide" evidence="1">
    <location>
        <begin position="1"/>
        <end position="28"/>
    </location>
</feature>
<reference evidence="3" key="2">
    <citation type="journal article" date="2023" name="Syst. Appl. Microbiol.">
        <title>Govania unica gen. nov., sp. nov., a rare biosphere bacterium that represents a novel family in the class Alphaproteobacteria.</title>
        <authorList>
            <person name="Vandamme P."/>
            <person name="Peeters C."/>
            <person name="Hettiarachchi A."/>
            <person name="Cnockaert M."/>
            <person name="Carlier A."/>
        </authorList>
    </citation>
    <scope>NUCLEOTIDE SEQUENCE</scope>
    <source>
        <strain evidence="3">LMG 31809</strain>
    </source>
</reference>
<dbReference type="PANTHER" id="PTHR34406">
    <property type="entry name" value="PROTEIN YCEI"/>
    <property type="match status" value="1"/>
</dbReference>
<dbReference type="SUPFAM" id="SSF101874">
    <property type="entry name" value="YceI-like"/>
    <property type="match status" value="1"/>
</dbReference>
<accession>A0A9X3TUI1</accession>
<dbReference type="InterPro" id="IPR027016">
    <property type="entry name" value="UCP029811"/>
</dbReference>
<evidence type="ECO:0000256" key="1">
    <source>
        <dbReference type="SAM" id="SignalP"/>
    </source>
</evidence>
<dbReference type="RefSeq" id="WP_274942178.1">
    <property type="nucleotide sequence ID" value="NZ_JANWOI010000001.1"/>
</dbReference>
<name>A0A9X3TUI1_9PROT</name>
<sequence>MSLSRKFSPALVAGFLMASPLVAGQALAAWTLDPANSSLSFASVKKGDVGEVHHFTELAGGVSDTGAASVTIKLGSVETWADIRNDRMREFLFEVTKFPAATVTANFDAAAQKTMKDLKPGATTTVSAPLQLSLHGVSQTINAELLVARLSPTRVLVTPKEMLMLDANKYGLAAGIKKMMDLAQLPSISSAVPVSFVLLFNDMKK</sequence>
<gene>
    <name evidence="3" type="ORF">NYP16_00670</name>
</gene>
<evidence type="ECO:0000313" key="4">
    <source>
        <dbReference type="Proteomes" id="UP001141619"/>
    </source>
</evidence>
<feature type="chain" id="PRO_5040986498" evidence="1">
    <location>
        <begin position="29"/>
        <end position="205"/>
    </location>
</feature>
<feature type="domain" description="Lipid/polyisoprenoid-binding YceI-like" evidence="2">
    <location>
        <begin position="29"/>
        <end position="201"/>
    </location>
</feature>
<keyword evidence="4" id="KW-1185">Reference proteome</keyword>
<dbReference type="Gene3D" id="2.40.128.110">
    <property type="entry name" value="Lipid/polyisoprenoid-binding, YceI-like"/>
    <property type="match status" value="1"/>
</dbReference>
<organism evidence="3 4">
    <name type="scientific">Govanella unica</name>
    <dbReference type="NCBI Taxonomy" id="2975056"/>
    <lineage>
        <taxon>Bacteria</taxon>
        <taxon>Pseudomonadati</taxon>
        <taxon>Pseudomonadota</taxon>
        <taxon>Alphaproteobacteria</taxon>
        <taxon>Emcibacterales</taxon>
        <taxon>Govanellaceae</taxon>
        <taxon>Govanella</taxon>
    </lineage>
</organism>
<dbReference type="EMBL" id="JANWOI010000001">
    <property type="protein sequence ID" value="MDA5192471.1"/>
    <property type="molecule type" value="Genomic_DNA"/>
</dbReference>
<dbReference type="InterPro" id="IPR036761">
    <property type="entry name" value="TTHA0802/YceI-like_sf"/>
</dbReference>
<comment type="caution">
    <text evidence="3">The sequence shown here is derived from an EMBL/GenBank/DDBJ whole genome shotgun (WGS) entry which is preliminary data.</text>
</comment>
<evidence type="ECO:0000259" key="2">
    <source>
        <dbReference type="SMART" id="SM00867"/>
    </source>
</evidence>